<dbReference type="OrthoDB" id="9805416at2"/>
<dbReference type="SUPFAM" id="SSF51735">
    <property type="entry name" value="NAD(P)-binding Rossmann-fold domains"/>
    <property type="match status" value="1"/>
</dbReference>
<dbReference type="SUPFAM" id="SSF52283">
    <property type="entry name" value="Formate/glycerate dehydrogenase catalytic domain-like"/>
    <property type="match status" value="1"/>
</dbReference>
<dbReference type="GO" id="GO:0051287">
    <property type="term" value="F:NAD binding"/>
    <property type="evidence" value="ECO:0007669"/>
    <property type="project" value="InterPro"/>
</dbReference>
<dbReference type="PANTHER" id="PTHR10996">
    <property type="entry name" value="2-HYDROXYACID DEHYDROGENASE-RELATED"/>
    <property type="match status" value="1"/>
</dbReference>
<feature type="domain" description="D-isomer specific 2-hydroxyacid dehydrogenase NAD-binding" evidence="6">
    <location>
        <begin position="111"/>
        <end position="286"/>
    </location>
</feature>
<dbReference type="Proteomes" id="UP000214603">
    <property type="component" value="Unassembled WGS sequence"/>
</dbReference>
<feature type="domain" description="D-isomer specific 2-hydroxyacid dehydrogenase catalytic" evidence="5">
    <location>
        <begin position="13"/>
        <end position="318"/>
    </location>
</feature>
<keyword evidence="2 4" id="KW-0560">Oxidoreductase</keyword>
<dbReference type="InterPro" id="IPR006139">
    <property type="entry name" value="D-isomer_2_OHA_DH_cat_dom"/>
</dbReference>
<evidence type="ECO:0000256" key="3">
    <source>
        <dbReference type="ARBA" id="ARBA00023027"/>
    </source>
</evidence>
<dbReference type="GO" id="GO:0016618">
    <property type="term" value="F:hydroxypyruvate reductase [NAD(P)H] activity"/>
    <property type="evidence" value="ECO:0007669"/>
    <property type="project" value="TreeGrafter"/>
</dbReference>
<dbReference type="AlphaFoldDB" id="A0A225N0R6"/>
<keyword evidence="3" id="KW-0520">NAD</keyword>
<proteinExistence type="inferred from homology"/>
<dbReference type="InterPro" id="IPR050223">
    <property type="entry name" value="D-isomer_2-hydroxyacid_DH"/>
</dbReference>
<dbReference type="RefSeq" id="WP_088601800.1">
    <property type="nucleotide sequence ID" value="NZ_NJIH01000002.1"/>
</dbReference>
<dbReference type="Pfam" id="PF02826">
    <property type="entry name" value="2-Hacid_dh_C"/>
    <property type="match status" value="1"/>
</dbReference>
<dbReference type="PANTHER" id="PTHR10996:SF178">
    <property type="entry name" value="2-HYDROXYACID DEHYDROGENASE YGL185C-RELATED"/>
    <property type="match status" value="1"/>
</dbReference>
<evidence type="ECO:0000259" key="5">
    <source>
        <dbReference type="Pfam" id="PF00389"/>
    </source>
</evidence>
<accession>A0A225N0R6</accession>
<comment type="similarity">
    <text evidence="1 4">Belongs to the D-isomer specific 2-hydroxyacid dehydrogenase family.</text>
</comment>
<keyword evidence="8" id="KW-1185">Reference proteome</keyword>
<evidence type="ECO:0000313" key="8">
    <source>
        <dbReference type="Proteomes" id="UP000214603"/>
    </source>
</evidence>
<dbReference type="GO" id="GO:0030267">
    <property type="term" value="F:glyoxylate reductase (NADPH) activity"/>
    <property type="evidence" value="ECO:0007669"/>
    <property type="project" value="TreeGrafter"/>
</dbReference>
<evidence type="ECO:0000313" key="7">
    <source>
        <dbReference type="EMBL" id="OWT65650.1"/>
    </source>
</evidence>
<sequence>MTACSHSQSRLVLLTDPIDCASHQALSRAARLVTHPVSGKNWPALASEAHVIIVRSPIPRSLPSQTCKLLGLVRYGAGVDMIPVAEASKHGIAVTNAPNANANSVAEYAIGQMLNLARKLPEANQMLRSAGWPAARALAPHGVDLRGKTVAVIGMGNIGSLIAHKCHAGFDMTVLAVRRSPPSGRNAFSHTTLDDALARADVVILSCSLSEETRGLIDSRRLSLMKPAAWLINVSRGPIVDENALAEALRAGRLGGAALDVFAEEPLPGDSALRALPNVILSPHMAGITRESLDRIGEQATKQTIDLLTGKIPEHLVNPEARPSIQERLDRYLAGA</sequence>
<dbReference type="Gene3D" id="3.40.50.720">
    <property type="entry name" value="NAD(P)-binding Rossmann-like Domain"/>
    <property type="match status" value="2"/>
</dbReference>
<comment type="caution">
    <text evidence="7">The sequence shown here is derived from an EMBL/GenBank/DDBJ whole genome shotgun (WGS) entry which is preliminary data.</text>
</comment>
<name>A0A225N0R6_9BURK</name>
<evidence type="ECO:0000256" key="4">
    <source>
        <dbReference type="RuleBase" id="RU003719"/>
    </source>
</evidence>
<evidence type="ECO:0000259" key="6">
    <source>
        <dbReference type="Pfam" id="PF02826"/>
    </source>
</evidence>
<reference evidence="8" key="1">
    <citation type="submission" date="2017-06" db="EMBL/GenBank/DDBJ databases">
        <title>Herbaspirillum phytohormonus sp. nov., isolated from the root nodule of Robinia pseudoacacia in lead-zinc mine.</title>
        <authorList>
            <person name="Fan M."/>
            <person name="Lin Y."/>
        </authorList>
    </citation>
    <scope>NUCLEOTIDE SEQUENCE [LARGE SCALE GENOMIC DNA]</scope>
    <source>
        <strain evidence="8">SC-089</strain>
    </source>
</reference>
<protein>
    <submittedName>
        <fullName evidence="7">Hydroxyacid dehydrogenase</fullName>
    </submittedName>
</protein>
<dbReference type="EMBL" id="NJIH01000002">
    <property type="protein sequence ID" value="OWT65650.1"/>
    <property type="molecule type" value="Genomic_DNA"/>
</dbReference>
<dbReference type="Pfam" id="PF00389">
    <property type="entry name" value="2-Hacid_dh"/>
    <property type="match status" value="1"/>
</dbReference>
<dbReference type="GO" id="GO:0005829">
    <property type="term" value="C:cytosol"/>
    <property type="evidence" value="ECO:0007669"/>
    <property type="project" value="TreeGrafter"/>
</dbReference>
<dbReference type="InterPro" id="IPR006140">
    <property type="entry name" value="D-isomer_DH_NAD-bd"/>
</dbReference>
<organism evidence="7 8">
    <name type="scientific">Candidimonas nitroreducens</name>
    <dbReference type="NCBI Taxonomy" id="683354"/>
    <lineage>
        <taxon>Bacteria</taxon>
        <taxon>Pseudomonadati</taxon>
        <taxon>Pseudomonadota</taxon>
        <taxon>Betaproteobacteria</taxon>
        <taxon>Burkholderiales</taxon>
        <taxon>Alcaligenaceae</taxon>
        <taxon>Candidimonas</taxon>
    </lineage>
</organism>
<gene>
    <name evidence="7" type="ORF">CEY11_02595</name>
</gene>
<dbReference type="FunFam" id="3.40.50.720:FF:000203">
    <property type="entry name" value="D-3-phosphoglycerate dehydrogenase (SerA)"/>
    <property type="match status" value="1"/>
</dbReference>
<evidence type="ECO:0000256" key="2">
    <source>
        <dbReference type="ARBA" id="ARBA00023002"/>
    </source>
</evidence>
<evidence type="ECO:0000256" key="1">
    <source>
        <dbReference type="ARBA" id="ARBA00005854"/>
    </source>
</evidence>
<dbReference type="InterPro" id="IPR036291">
    <property type="entry name" value="NAD(P)-bd_dom_sf"/>
</dbReference>